<proteinExistence type="predicted"/>
<gene>
    <name evidence="3" type="ORF">LS48_08695</name>
</gene>
<name>A0A137RI15_9FLAO</name>
<evidence type="ECO:0000256" key="1">
    <source>
        <dbReference type="SAM" id="SignalP"/>
    </source>
</evidence>
<dbReference type="RefSeq" id="WP_062622031.1">
    <property type="nucleotide sequence ID" value="NZ_JRWG01000004.1"/>
</dbReference>
<dbReference type="EMBL" id="JRWG01000004">
    <property type="protein sequence ID" value="KXN99133.1"/>
    <property type="molecule type" value="Genomic_DNA"/>
</dbReference>
<dbReference type="PROSITE" id="PS51257">
    <property type="entry name" value="PROKAR_LIPOPROTEIN"/>
    <property type="match status" value="1"/>
</dbReference>
<dbReference type="Proteomes" id="UP000070138">
    <property type="component" value="Unassembled WGS sequence"/>
</dbReference>
<dbReference type="AlphaFoldDB" id="A0A137RI15"/>
<dbReference type="InterPro" id="IPR036514">
    <property type="entry name" value="SGNH_hydro_sf"/>
</dbReference>
<keyword evidence="1" id="KW-0732">Signal</keyword>
<feature type="domain" description="SGNH hydrolase-type esterase" evidence="2">
    <location>
        <begin position="36"/>
        <end position="215"/>
    </location>
</feature>
<sequence length="230" mass="25541">MKSISLLILLASFSLFSCAISKKDISSEKDSYKYLALGDSYTIGESVCRNCNYPKQLTDSLNGVLKEKTSVKLIAKTGWTTTDLLSAIAAENPSKDHDLVTLLIGVNNQYQGKPFSLYEEEFPKLLDMAIDFAKGKKENVIVLSIPDYAFTHFGQKSGKSEKITSELIKYNAFAEETANEKGVYFKNITPITQQGLGNPTLVASDGLHPSKVTYKKFVEIMMDEVLKILR</sequence>
<dbReference type="CDD" id="cd01832">
    <property type="entry name" value="SGNH_hydrolase_like_1"/>
    <property type="match status" value="1"/>
</dbReference>
<dbReference type="GO" id="GO:0016788">
    <property type="term" value="F:hydrolase activity, acting on ester bonds"/>
    <property type="evidence" value="ECO:0007669"/>
    <property type="project" value="UniProtKB-ARBA"/>
</dbReference>
<accession>A0A137RI15</accession>
<comment type="caution">
    <text evidence="3">The sequence shown here is derived from an EMBL/GenBank/DDBJ whole genome shotgun (WGS) entry which is preliminary data.</text>
</comment>
<evidence type="ECO:0000313" key="3">
    <source>
        <dbReference type="EMBL" id="KXN99133.1"/>
    </source>
</evidence>
<dbReference type="STRING" id="1548749.LS48_08695"/>
<dbReference type="Pfam" id="PF13472">
    <property type="entry name" value="Lipase_GDSL_2"/>
    <property type="match status" value="1"/>
</dbReference>
<dbReference type="InterPro" id="IPR013830">
    <property type="entry name" value="SGNH_hydro"/>
</dbReference>
<keyword evidence="4" id="KW-1185">Reference proteome</keyword>
<reference evidence="4" key="1">
    <citation type="submission" date="2014-10" db="EMBL/GenBank/DDBJ databases">
        <title>Genome sequencing of Vitellibacter sp. D-24.</title>
        <authorList>
            <person name="Thevarajoo S."/>
            <person name="Selvaratnam C."/>
            <person name="Goh K.M."/>
            <person name="Chong C.S."/>
        </authorList>
    </citation>
    <scope>NUCLEOTIDE SEQUENCE [LARGE SCALE GENOMIC DNA]</scope>
    <source>
        <strain evidence="4">D-24</strain>
    </source>
</reference>
<dbReference type="OrthoDB" id="158267at2"/>
<feature type="signal peptide" evidence="1">
    <location>
        <begin position="1"/>
        <end position="19"/>
    </location>
</feature>
<feature type="chain" id="PRO_5007479751" evidence="1">
    <location>
        <begin position="20"/>
        <end position="230"/>
    </location>
</feature>
<protein>
    <submittedName>
        <fullName evidence="3">Lysophospholipase</fullName>
    </submittedName>
</protein>
<organism evidence="3 4">
    <name type="scientific">Aequorivita aquimaris</name>
    <dbReference type="NCBI Taxonomy" id="1548749"/>
    <lineage>
        <taxon>Bacteria</taxon>
        <taxon>Pseudomonadati</taxon>
        <taxon>Bacteroidota</taxon>
        <taxon>Flavobacteriia</taxon>
        <taxon>Flavobacteriales</taxon>
        <taxon>Flavobacteriaceae</taxon>
        <taxon>Aequorivita</taxon>
    </lineage>
</organism>
<evidence type="ECO:0000313" key="4">
    <source>
        <dbReference type="Proteomes" id="UP000070138"/>
    </source>
</evidence>
<reference evidence="3 4" key="2">
    <citation type="journal article" date="2016" name="Int. J. Syst. Evol. Microbiol.">
        <title>Vitellibacter aquimaris sp. nov., a marine bacterium isolated from seawater.</title>
        <authorList>
            <person name="Thevarajoo S."/>
            <person name="Selvaratnam C."/>
            <person name="Goh K.M."/>
            <person name="Hong K.W."/>
            <person name="Chan X.Y."/>
            <person name="Chan K.G."/>
            <person name="Chong C.S."/>
        </authorList>
    </citation>
    <scope>NUCLEOTIDE SEQUENCE [LARGE SCALE GENOMIC DNA]</scope>
    <source>
        <strain evidence="3 4">D-24</strain>
    </source>
</reference>
<dbReference type="Gene3D" id="3.40.50.1110">
    <property type="entry name" value="SGNH hydrolase"/>
    <property type="match status" value="1"/>
</dbReference>
<dbReference type="PATRIC" id="fig|1548749.3.peg.1832"/>
<evidence type="ECO:0000259" key="2">
    <source>
        <dbReference type="Pfam" id="PF13472"/>
    </source>
</evidence>
<dbReference type="SUPFAM" id="SSF52266">
    <property type="entry name" value="SGNH hydrolase"/>
    <property type="match status" value="1"/>
</dbReference>